<dbReference type="Gene3D" id="3.30.70.1070">
    <property type="entry name" value="Sporulation related repeat"/>
    <property type="match status" value="1"/>
</dbReference>
<dbReference type="AlphaFoldDB" id="A0A1H9K9Z4"/>
<evidence type="ECO:0000259" key="2">
    <source>
        <dbReference type="PROSITE" id="PS51724"/>
    </source>
</evidence>
<name>A0A1H9K9Z4_9SPHI</name>
<proteinExistence type="predicted"/>
<feature type="transmembrane region" description="Helical" evidence="1">
    <location>
        <begin position="307"/>
        <end position="328"/>
    </location>
</feature>
<dbReference type="InterPro" id="IPR036680">
    <property type="entry name" value="SPOR-like_sf"/>
</dbReference>
<feature type="domain" description="SPOR" evidence="2">
    <location>
        <begin position="408"/>
        <end position="484"/>
    </location>
</feature>
<sequence length="490" mass="55408">MDILLYLSELLQQSKEVGITGLGTFYKKKFPGRYDKEKQSFLPPGYTLQFSTELREENTLADFISAKRNISAESANYYISQLVEETNKKLELDHEAVLENIGRLFYTEHEGLSFEPAKDINYGSEFYGLPALPETAPAEDTTDPTKAEEEDIYEEIAEAPSASPVVEKPEQKLPVIENIDLDEVRDDFKNTLKHTEQPIEVPESVKEQHQEHPNHFGHHPESEQVHEEKAVPGFIKEQHEEHPNRFGHQPESEAPKTYIHLHDTVKEEPVIEAPEFIKEQHAEHPNRFGHDPLADHYHHEEPTGMSLWLKIVIALLSVIILIAIAYLVKPSLFEGNKPVETLQTAAIDSNAVPVDSAKIKQDSIAKTDSILKANQVTQKVVADTVLKKTAPKQAEPVMAKEPEKATVNTGEITYHIIASAYKTEKVAEKYIDLMKKNGYDAKIANMTGPWKKVSIAAFKTRKEAEEQLPILQKKLKGKGFYIQQINNNTP</sequence>
<dbReference type="OrthoDB" id="653949at2"/>
<keyword evidence="1" id="KW-0812">Transmembrane</keyword>
<dbReference type="InterPro" id="IPR041268">
    <property type="entry name" value="HU-CCDC81_bac_2"/>
</dbReference>
<keyword evidence="1" id="KW-0472">Membrane</keyword>
<dbReference type="InterPro" id="IPR040495">
    <property type="entry name" value="HU-CCDC81_bac_1"/>
</dbReference>
<dbReference type="RefSeq" id="WP_090881150.1">
    <property type="nucleotide sequence ID" value="NZ_FOGG01000002.1"/>
</dbReference>
<accession>A0A1H9K9Z4</accession>
<dbReference type="EMBL" id="FOGG01000002">
    <property type="protein sequence ID" value="SEQ95685.1"/>
    <property type="molecule type" value="Genomic_DNA"/>
</dbReference>
<dbReference type="InterPro" id="IPR007730">
    <property type="entry name" value="SPOR-like_dom"/>
</dbReference>
<dbReference type="Pfam" id="PF18174">
    <property type="entry name" value="HU-CCDC81_bac_1"/>
    <property type="match status" value="1"/>
</dbReference>
<evidence type="ECO:0000313" key="4">
    <source>
        <dbReference type="Proteomes" id="UP000199572"/>
    </source>
</evidence>
<protein>
    <submittedName>
        <fullName evidence="3">Sporulation related domain-containing protein</fullName>
    </submittedName>
</protein>
<reference evidence="3 4" key="1">
    <citation type="submission" date="2016-10" db="EMBL/GenBank/DDBJ databases">
        <authorList>
            <person name="de Groot N.N."/>
        </authorList>
    </citation>
    <scope>NUCLEOTIDE SEQUENCE [LARGE SCALE GENOMIC DNA]</scope>
    <source>
        <strain evidence="3 4">DSM 18610</strain>
    </source>
</reference>
<organism evidence="3 4">
    <name type="scientific">Pedobacter rhizosphaerae</name>
    <dbReference type="NCBI Taxonomy" id="390241"/>
    <lineage>
        <taxon>Bacteria</taxon>
        <taxon>Pseudomonadati</taxon>
        <taxon>Bacteroidota</taxon>
        <taxon>Sphingobacteriia</taxon>
        <taxon>Sphingobacteriales</taxon>
        <taxon>Sphingobacteriaceae</taxon>
        <taxon>Pedobacter</taxon>
    </lineage>
</organism>
<evidence type="ECO:0000313" key="3">
    <source>
        <dbReference type="EMBL" id="SEQ95685.1"/>
    </source>
</evidence>
<dbReference type="Pfam" id="PF05036">
    <property type="entry name" value="SPOR"/>
    <property type="match status" value="1"/>
</dbReference>
<gene>
    <name evidence="3" type="ORF">SAMN04488023_102274</name>
</gene>
<dbReference type="Pfam" id="PF18175">
    <property type="entry name" value="HU-CCDC81_bac_2"/>
    <property type="match status" value="1"/>
</dbReference>
<dbReference type="Proteomes" id="UP000199572">
    <property type="component" value="Unassembled WGS sequence"/>
</dbReference>
<dbReference type="SUPFAM" id="SSF110997">
    <property type="entry name" value="Sporulation related repeat"/>
    <property type="match status" value="1"/>
</dbReference>
<dbReference type="GO" id="GO:0042834">
    <property type="term" value="F:peptidoglycan binding"/>
    <property type="evidence" value="ECO:0007669"/>
    <property type="project" value="InterPro"/>
</dbReference>
<keyword evidence="1" id="KW-1133">Transmembrane helix</keyword>
<dbReference type="PROSITE" id="PS51724">
    <property type="entry name" value="SPOR"/>
    <property type="match status" value="1"/>
</dbReference>
<keyword evidence="4" id="KW-1185">Reference proteome</keyword>
<dbReference type="STRING" id="390241.SAMN04488023_102274"/>
<evidence type="ECO:0000256" key="1">
    <source>
        <dbReference type="SAM" id="Phobius"/>
    </source>
</evidence>